<evidence type="ECO:0000313" key="4">
    <source>
        <dbReference type="Proteomes" id="UP001303222"/>
    </source>
</evidence>
<feature type="region of interest" description="Disordered" evidence="1">
    <location>
        <begin position="564"/>
        <end position="590"/>
    </location>
</feature>
<accession>A0AAN6NP00</accession>
<dbReference type="InterPro" id="IPR052895">
    <property type="entry name" value="HetReg/Transcr_Mod"/>
</dbReference>
<sequence length="752" mass="86339">MDSNYGSVGYYQYQRIDLSTDAIRLVRLFGGYREEPIQCELVETFLHKVDGLPYEALSYAWGKPSDEHTYTIFINDRKALVWENLHIALLALRQQSEDRLLWIDAICIDQGNHKEKGHQVGQMRQIYEHAQQVLIWLGPSNLEIDLFMNLAGMWDYRTRQGPGARHEQTWIDSWNSLTSNETGIYKEEVTTRRRNSLQEILNRPWFRRVWIIQEAASASRATILCGSKALSSQGFSLLPYLLGLELDSSTQAILDILPSYRRQKTWWGEKNNLETLLMKFTTSEATDPRDNIYALLGIASDARASNTLRPDYEIPLDRAICNTISFLLFQEVREPSSLPLPMNLNIDAFHRFLPRLREYVVSWAVLHDHDATATAVMPQLTDITKLPNQFSVQDFDAYFCPLRNLVVNVLKEKVSCSNAYLYSIRTVFQRDGTAINPSELIPLLLVYTKIGNLELAKFILELPCWEIQDMEALLFKAAGTFSLGMFQDLFTLCQPLVLPLASQTFNVMFKEAASICRRPNPLARLSHLARRSDYSVSNVENKSWRIVTIPNWMVKWLDDLKPVGKEDQSKSNTNTRDTGPKKEKDERDPVHKLYNLLSDHKLDDKANYLELVVAALIFQEPGINISINMIRLDDSDNEANMLLPTQRLPSKYLLWLSTQTNMWGVSQTVDERVRLATMDFQNQTYLYTRPKLETEAPPELVTNIELDGTTCTDQADKALQQEVDVGIVRQIGGLGRYISKLQALWESFTSRL</sequence>
<dbReference type="PANTHER" id="PTHR24148:SF78">
    <property type="entry name" value="HETEROKARYON INCOMPATIBILITY DOMAIN-CONTAINING PROTEIN"/>
    <property type="match status" value="1"/>
</dbReference>
<feature type="domain" description="Heterokaryon incompatibility" evidence="2">
    <location>
        <begin position="54"/>
        <end position="214"/>
    </location>
</feature>
<evidence type="ECO:0000256" key="1">
    <source>
        <dbReference type="SAM" id="MobiDB-lite"/>
    </source>
</evidence>
<organism evidence="3 4">
    <name type="scientific">Pseudoneurospora amorphoporcata</name>
    <dbReference type="NCBI Taxonomy" id="241081"/>
    <lineage>
        <taxon>Eukaryota</taxon>
        <taxon>Fungi</taxon>
        <taxon>Dikarya</taxon>
        <taxon>Ascomycota</taxon>
        <taxon>Pezizomycotina</taxon>
        <taxon>Sordariomycetes</taxon>
        <taxon>Sordariomycetidae</taxon>
        <taxon>Sordariales</taxon>
        <taxon>Sordariaceae</taxon>
        <taxon>Pseudoneurospora</taxon>
    </lineage>
</organism>
<dbReference type="Pfam" id="PF06985">
    <property type="entry name" value="HET"/>
    <property type="match status" value="1"/>
</dbReference>
<protein>
    <submittedName>
        <fullName evidence="3">Heterokaryon incompatibility protein-domain-containing protein</fullName>
    </submittedName>
</protein>
<keyword evidence="4" id="KW-1185">Reference proteome</keyword>
<evidence type="ECO:0000259" key="2">
    <source>
        <dbReference type="Pfam" id="PF06985"/>
    </source>
</evidence>
<name>A0AAN6NP00_9PEZI</name>
<dbReference type="EMBL" id="MU859268">
    <property type="protein sequence ID" value="KAK3948343.1"/>
    <property type="molecule type" value="Genomic_DNA"/>
</dbReference>
<reference evidence="3" key="1">
    <citation type="journal article" date="2023" name="Mol. Phylogenet. Evol.">
        <title>Genome-scale phylogeny and comparative genomics of the fungal order Sordariales.</title>
        <authorList>
            <person name="Hensen N."/>
            <person name="Bonometti L."/>
            <person name="Westerberg I."/>
            <person name="Brannstrom I.O."/>
            <person name="Guillou S."/>
            <person name="Cros-Aarteil S."/>
            <person name="Calhoun S."/>
            <person name="Haridas S."/>
            <person name="Kuo A."/>
            <person name="Mondo S."/>
            <person name="Pangilinan J."/>
            <person name="Riley R."/>
            <person name="LaButti K."/>
            <person name="Andreopoulos B."/>
            <person name="Lipzen A."/>
            <person name="Chen C."/>
            <person name="Yan M."/>
            <person name="Daum C."/>
            <person name="Ng V."/>
            <person name="Clum A."/>
            <person name="Steindorff A."/>
            <person name="Ohm R.A."/>
            <person name="Martin F."/>
            <person name="Silar P."/>
            <person name="Natvig D.O."/>
            <person name="Lalanne C."/>
            <person name="Gautier V."/>
            <person name="Ament-Velasquez S.L."/>
            <person name="Kruys A."/>
            <person name="Hutchinson M.I."/>
            <person name="Powell A.J."/>
            <person name="Barry K."/>
            <person name="Miller A.N."/>
            <person name="Grigoriev I.V."/>
            <person name="Debuchy R."/>
            <person name="Gladieux P."/>
            <person name="Hiltunen Thoren M."/>
            <person name="Johannesson H."/>
        </authorList>
    </citation>
    <scope>NUCLEOTIDE SEQUENCE</scope>
    <source>
        <strain evidence="3">CBS 626.80</strain>
    </source>
</reference>
<reference evidence="3" key="2">
    <citation type="submission" date="2023-06" db="EMBL/GenBank/DDBJ databases">
        <authorList>
            <consortium name="Lawrence Berkeley National Laboratory"/>
            <person name="Mondo S.J."/>
            <person name="Hensen N."/>
            <person name="Bonometti L."/>
            <person name="Westerberg I."/>
            <person name="Brannstrom I.O."/>
            <person name="Guillou S."/>
            <person name="Cros-Aarteil S."/>
            <person name="Calhoun S."/>
            <person name="Haridas S."/>
            <person name="Kuo A."/>
            <person name="Pangilinan J."/>
            <person name="Riley R."/>
            <person name="Labutti K."/>
            <person name="Andreopoulos B."/>
            <person name="Lipzen A."/>
            <person name="Chen C."/>
            <person name="Yanf M."/>
            <person name="Daum C."/>
            <person name="Ng V."/>
            <person name="Clum A."/>
            <person name="Steindorff A."/>
            <person name="Ohm R."/>
            <person name="Martin F."/>
            <person name="Silar P."/>
            <person name="Natvig D."/>
            <person name="Lalanne C."/>
            <person name="Gautier V."/>
            <person name="Ament-Velasquez S.L."/>
            <person name="Kruys A."/>
            <person name="Hutchinson M.I."/>
            <person name="Powell A.J."/>
            <person name="Barry K."/>
            <person name="Miller A.N."/>
            <person name="Grigoriev I.V."/>
            <person name="Debuchy R."/>
            <person name="Gladieux P."/>
            <person name="Thoren M.H."/>
            <person name="Johannesson H."/>
        </authorList>
    </citation>
    <scope>NUCLEOTIDE SEQUENCE</scope>
    <source>
        <strain evidence="3">CBS 626.80</strain>
    </source>
</reference>
<comment type="caution">
    <text evidence="3">The sequence shown here is derived from an EMBL/GenBank/DDBJ whole genome shotgun (WGS) entry which is preliminary data.</text>
</comment>
<proteinExistence type="predicted"/>
<gene>
    <name evidence="3" type="ORF">QBC32DRAFT_351767</name>
</gene>
<dbReference type="AlphaFoldDB" id="A0AAN6NP00"/>
<dbReference type="Proteomes" id="UP001303222">
    <property type="component" value="Unassembled WGS sequence"/>
</dbReference>
<feature type="compositionally biased region" description="Basic and acidic residues" evidence="1">
    <location>
        <begin position="578"/>
        <end position="590"/>
    </location>
</feature>
<dbReference type="InterPro" id="IPR010730">
    <property type="entry name" value="HET"/>
</dbReference>
<dbReference type="PANTHER" id="PTHR24148">
    <property type="entry name" value="ANKYRIN REPEAT DOMAIN-CONTAINING PROTEIN 39 HOMOLOG-RELATED"/>
    <property type="match status" value="1"/>
</dbReference>
<evidence type="ECO:0000313" key="3">
    <source>
        <dbReference type="EMBL" id="KAK3948343.1"/>
    </source>
</evidence>